<protein>
    <submittedName>
        <fullName evidence="1">Putative lipoprotein</fullName>
    </submittedName>
</protein>
<gene>
    <name evidence="1" type="ORF">CcrColossus_gp245</name>
</gene>
<organism evidence="1 2">
    <name type="scientific">Caulobacter phage CcrColossus</name>
    <dbReference type="NCBI Taxonomy" id="1211640"/>
    <lineage>
        <taxon>Viruses</taxon>
        <taxon>Duplodnaviria</taxon>
        <taxon>Heunggongvirae</taxon>
        <taxon>Uroviricota</taxon>
        <taxon>Caudoviricetes</taxon>
        <taxon>Jeanschmidtviridae</taxon>
        <taxon>Colossusvirus</taxon>
        <taxon>Colossusvirus colossus</taxon>
    </lineage>
</organism>
<dbReference type="RefSeq" id="YP_006988479.1">
    <property type="nucleotide sequence ID" value="NC_019406.1"/>
</dbReference>
<dbReference type="EMBL" id="JX100810">
    <property type="protein sequence ID" value="AFU88115.1"/>
    <property type="molecule type" value="Genomic_DNA"/>
</dbReference>
<dbReference type="GeneID" id="13995173"/>
<evidence type="ECO:0000313" key="2">
    <source>
        <dbReference type="Proteomes" id="UP000000463"/>
    </source>
</evidence>
<dbReference type="Proteomes" id="UP000000463">
    <property type="component" value="Segment"/>
</dbReference>
<reference evidence="1 2" key="1">
    <citation type="journal article" date="2012" name="BMC Genomics">
        <title>The Caulobacter crescentus phage phiCbK: genomics of a canonical phage.</title>
        <authorList>
            <person name="Gill J.J."/>
            <person name="Berry J.D."/>
            <person name="Russell W.K."/>
            <person name="Lessor L."/>
            <person name="Escobar Garcia D.A."/>
            <person name="Hernandez D."/>
            <person name="Kane A."/>
            <person name="Keene J."/>
            <person name="Maddox M."/>
            <person name="Martin R."/>
            <person name="Mohan S."/>
            <person name="Thorn A.M."/>
            <person name="Russell D.H."/>
            <person name="Young R."/>
        </authorList>
    </citation>
    <scope>NUCLEOTIDE SEQUENCE [LARGE SCALE GENOMIC DNA]</scope>
</reference>
<dbReference type="KEGG" id="vg:13995173"/>
<keyword evidence="1" id="KW-0449">Lipoprotein</keyword>
<accession>K4JUT3</accession>
<keyword evidence="2" id="KW-1185">Reference proteome</keyword>
<evidence type="ECO:0000313" key="1">
    <source>
        <dbReference type="EMBL" id="AFU88115.1"/>
    </source>
</evidence>
<name>K4JUT3_9CAUD</name>
<dbReference type="PROSITE" id="PS51257">
    <property type="entry name" value="PROKAR_LIPOPROTEIN"/>
    <property type="match status" value="1"/>
</dbReference>
<sequence length="103" mass="11049">MKRLFLAAAAVLSLTACTKGDLLVSNQEAVAAVRLFGVKDVVLERPEFNCDAYGDQPRVSPTPGASYLQNGYFFRGTQNGKPVKGAVCVGYGRTPRVQINGIQ</sequence>
<proteinExistence type="predicted"/>